<dbReference type="SUPFAM" id="SSF51126">
    <property type="entry name" value="Pectin lyase-like"/>
    <property type="match status" value="1"/>
</dbReference>
<dbReference type="EMBL" id="UOEP01000198">
    <property type="protein sequence ID" value="VAW23500.1"/>
    <property type="molecule type" value="Genomic_DNA"/>
</dbReference>
<gene>
    <name evidence="2" type="ORF">MNBD_BACTEROID01-2568</name>
</gene>
<accession>A0A3B0U3F0</accession>
<dbReference type="Gene3D" id="2.160.20.10">
    <property type="entry name" value="Single-stranded right-handed beta-helix, Pectin lyase-like"/>
    <property type="match status" value="1"/>
</dbReference>
<sequence>MKSLKLFKLLFYPSFLLFAIFFLATGHSPAQDRTIPGKVTTPYPTIINLAVEWYIQGDDNLNGTVAVQYREEGTSVWRQGMPLRRVPAGENIGFKWGNKHSGSIFDLQPDTRYEIKLNLSDPDGGEAEKIVVARTRPIPIINSNAVIVELKPGNYDTLFTKSGSADKPMVYRCSKGKATYSFIDVQNKKWVFIEGLHVKNPNKDGKGIQLNGAQDCAVRNCTIDAVYGIVAYKPGATNCYFSDNVITGVSVWANEAMGAHGKNIGEGIEITGPGNVVCYNRVTGFRDCISTMEDQHVVNQMCIDIYNNDIYRGLDDGVEADFCFSNCRIMRNRITNCYVGLSSQPGLGGPTYFIRNVMYNIVHAAYKLMRFSQGDVVLHNTVVKVGAGMGGNSAMDYAYFRNNLAIGGPDGEVNWGDYGAGTPSAAEITDPGEHSDFDYDAVGVYGIDYKATIGGKPFSEVEKHGIEGITIKGVFNNVEFPNPPIPERSIQDLRPKPGSRVVDAAVIIPNINENYLGKAPDCGAYEAGQELPHYGPRL</sequence>
<organism evidence="2">
    <name type="scientific">hydrothermal vent metagenome</name>
    <dbReference type="NCBI Taxonomy" id="652676"/>
    <lineage>
        <taxon>unclassified sequences</taxon>
        <taxon>metagenomes</taxon>
        <taxon>ecological metagenomes</taxon>
    </lineage>
</organism>
<dbReference type="InterPro" id="IPR011050">
    <property type="entry name" value="Pectin_lyase_fold/virulence"/>
</dbReference>
<proteinExistence type="predicted"/>
<name>A0A3B0U3F0_9ZZZZ</name>
<dbReference type="InterPro" id="IPR012334">
    <property type="entry name" value="Pectin_lyas_fold"/>
</dbReference>
<feature type="domain" description="Right handed beta helix" evidence="1">
    <location>
        <begin position="207"/>
        <end position="347"/>
    </location>
</feature>
<dbReference type="Pfam" id="PF13229">
    <property type="entry name" value="Beta_helix"/>
    <property type="match status" value="1"/>
</dbReference>
<evidence type="ECO:0000313" key="2">
    <source>
        <dbReference type="EMBL" id="VAW23500.1"/>
    </source>
</evidence>
<protein>
    <recommendedName>
        <fullName evidence="1">Right handed beta helix domain-containing protein</fullName>
    </recommendedName>
</protein>
<dbReference type="InterPro" id="IPR039448">
    <property type="entry name" value="Beta_helix"/>
</dbReference>
<dbReference type="AlphaFoldDB" id="A0A3B0U3F0"/>
<evidence type="ECO:0000259" key="1">
    <source>
        <dbReference type="Pfam" id="PF13229"/>
    </source>
</evidence>
<reference evidence="2" key="1">
    <citation type="submission" date="2018-06" db="EMBL/GenBank/DDBJ databases">
        <authorList>
            <person name="Zhirakovskaya E."/>
        </authorList>
    </citation>
    <scope>NUCLEOTIDE SEQUENCE</scope>
</reference>